<dbReference type="Pfam" id="PF01420">
    <property type="entry name" value="Methylase_S"/>
    <property type="match status" value="2"/>
</dbReference>
<dbReference type="Gene3D" id="1.10.287.1120">
    <property type="entry name" value="Bipartite methylase S protein"/>
    <property type="match status" value="1"/>
</dbReference>
<reference evidence="5 6" key="1">
    <citation type="submission" date="2020-12" db="EMBL/GenBank/DDBJ databases">
        <title>Draft genome sequences of nine environmental bacterial isolates colonizing plastic.</title>
        <authorList>
            <person name="Borre I."/>
            <person name="Sonnenschein E.C."/>
        </authorList>
    </citation>
    <scope>NUCLEOTIDE SEQUENCE [LARGE SCALE GENOMIC DNA]</scope>
    <source>
        <strain evidence="5 6">IB30</strain>
    </source>
</reference>
<dbReference type="EMBL" id="JAEILT010000004">
    <property type="protein sequence ID" value="MBJ2135540.1"/>
    <property type="molecule type" value="Genomic_DNA"/>
</dbReference>
<dbReference type="GO" id="GO:0004519">
    <property type="term" value="F:endonuclease activity"/>
    <property type="evidence" value="ECO:0007669"/>
    <property type="project" value="UniProtKB-KW"/>
</dbReference>
<dbReference type="Proteomes" id="UP000649232">
    <property type="component" value="Unassembled WGS sequence"/>
</dbReference>
<feature type="domain" description="Type I restriction modification DNA specificity" evidence="4">
    <location>
        <begin position="228"/>
        <end position="382"/>
    </location>
</feature>
<evidence type="ECO:0000313" key="6">
    <source>
        <dbReference type="Proteomes" id="UP000649232"/>
    </source>
</evidence>
<feature type="domain" description="Type I restriction modification DNA specificity" evidence="4">
    <location>
        <begin position="19"/>
        <end position="190"/>
    </location>
</feature>
<keyword evidence="5" id="KW-0378">Hydrolase</keyword>
<comment type="similarity">
    <text evidence="1">Belongs to the type-I restriction system S methylase family.</text>
</comment>
<sequence>MKAYSTYQETGERWLECVPSDWKFKRFKYLFEIRKRIAGKLGFDVLSITQKGIKVKDITSGEGQLASDYSKYQIVKLGDFAMNHMDLLTGFVDLSEFEGVTSPDYRVFTLTAKDCSPQFCLYILQMGYTDKVFYPLGQGAAHVGRWRLPTESFNNFKSPIPSLNEQEIIVKYLDKETSHIDRLIEEKQQFIKLLEEKRQALISHVVTKGLDDNVEMKDSGVEWIGRVPINWNVVRLKYLCDVQTGDKNSEDYVEEGVYPFFVRSQTVKKINSYTADCEAVLTAGDGAGVGKIYHYINGKFDYHQRVYMMSNFKQIKGKLFFHYLNYIFHKVAMDGGAKSTVDSLRMPVFNNFMICVPPYAEQIAIIDYIEKFESNINVLNEQTSLSIALLKERRSALINAAVTGKIDVREAI</sequence>
<evidence type="ECO:0000259" key="4">
    <source>
        <dbReference type="Pfam" id="PF01420"/>
    </source>
</evidence>
<dbReference type="Gene3D" id="3.90.220.20">
    <property type="entry name" value="DNA methylase specificity domains"/>
    <property type="match status" value="2"/>
</dbReference>
<keyword evidence="2" id="KW-0680">Restriction system</keyword>
<comment type="caution">
    <text evidence="5">The sequence shown here is derived from an EMBL/GenBank/DDBJ whole genome shotgun (WGS) entry which is preliminary data.</text>
</comment>
<dbReference type="PANTHER" id="PTHR43140:SF1">
    <property type="entry name" value="TYPE I RESTRICTION ENZYME ECOKI SPECIFICITY SUBUNIT"/>
    <property type="match status" value="1"/>
</dbReference>
<dbReference type="PANTHER" id="PTHR43140">
    <property type="entry name" value="TYPE-1 RESTRICTION ENZYME ECOKI SPECIFICITY PROTEIN"/>
    <property type="match status" value="1"/>
</dbReference>
<accession>A0ABS0WAP6</accession>
<dbReference type="InterPro" id="IPR000055">
    <property type="entry name" value="Restrct_endonuc_typeI_TRD"/>
</dbReference>
<dbReference type="InterPro" id="IPR051212">
    <property type="entry name" value="Type-I_RE_S_subunit"/>
</dbReference>
<evidence type="ECO:0000256" key="2">
    <source>
        <dbReference type="ARBA" id="ARBA00022747"/>
    </source>
</evidence>
<dbReference type="RefSeq" id="WP_198823703.1">
    <property type="nucleotide sequence ID" value="NZ_JAEILT010000004.1"/>
</dbReference>
<name>A0ABS0WAP6_9ALTE</name>
<evidence type="ECO:0000256" key="3">
    <source>
        <dbReference type="ARBA" id="ARBA00023125"/>
    </source>
</evidence>
<dbReference type="SUPFAM" id="SSF116734">
    <property type="entry name" value="DNA methylase specificity domain"/>
    <property type="match status" value="2"/>
</dbReference>
<keyword evidence="5" id="KW-0540">Nuclease</keyword>
<evidence type="ECO:0000313" key="5">
    <source>
        <dbReference type="EMBL" id="MBJ2135540.1"/>
    </source>
</evidence>
<dbReference type="InterPro" id="IPR044946">
    <property type="entry name" value="Restrct_endonuc_typeI_TRD_sf"/>
</dbReference>
<organism evidence="5 6">
    <name type="scientific">Paraglaciecola chathamensis</name>
    <dbReference type="NCBI Taxonomy" id="368405"/>
    <lineage>
        <taxon>Bacteria</taxon>
        <taxon>Pseudomonadati</taxon>
        <taxon>Pseudomonadota</taxon>
        <taxon>Gammaproteobacteria</taxon>
        <taxon>Alteromonadales</taxon>
        <taxon>Alteromonadaceae</taxon>
        <taxon>Paraglaciecola</taxon>
    </lineage>
</organism>
<evidence type="ECO:0000256" key="1">
    <source>
        <dbReference type="ARBA" id="ARBA00010923"/>
    </source>
</evidence>
<keyword evidence="5" id="KW-0255">Endonuclease</keyword>
<proteinExistence type="inferred from homology"/>
<protein>
    <submittedName>
        <fullName evidence="5">Restriction endonuclease subunit S</fullName>
    </submittedName>
</protein>
<gene>
    <name evidence="5" type="ORF">JEU11_03660</name>
</gene>
<keyword evidence="3" id="KW-0238">DNA-binding</keyword>